<dbReference type="EMBL" id="CP158295">
    <property type="protein sequence ID" value="XBV47750.1"/>
    <property type="molecule type" value="Genomic_DNA"/>
</dbReference>
<name>A0AAU7U430_9GAMM</name>
<accession>A0AAU7U430</accession>
<keyword evidence="1" id="KW-0614">Plasmid</keyword>
<geneLocation type="plasmid" evidence="1">
    <name>plasmindC</name>
</geneLocation>
<gene>
    <name evidence="1" type="ORF">AAF463_25290</name>
</gene>
<evidence type="ECO:0000313" key="1">
    <source>
        <dbReference type="EMBL" id="XBV47750.1"/>
    </source>
</evidence>
<proteinExistence type="predicted"/>
<sequence>MSDIYENRKNQGNRTYRIRILIDESGQTFFELEKLMKKRSKEQGKNTTKERIEYHSFNRLDNNYINTNVSDPIMLDMIKEAEDYLLSKNEGKS</sequence>
<reference evidence="1" key="1">
    <citation type="submission" date="2024-06" db="EMBL/GenBank/DDBJ databases">
        <title>Multiomics insights into the TNT degradation mechanism by Pantoea sp. BJ2 isolated from an ammunition destruction site.</title>
        <authorList>
            <person name="Luo J."/>
        </authorList>
    </citation>
    <scope>NUCLEOTIDE SEQUENCE</scope>
    <source>
        <strain evidence="1">BJ2</strain>
        <plasmid evidence="1">plasmindC</plasmid>
    </source>
</reference>
<organism evidence="1">
    <name type="scientific">Pantoea sp. BJ2</name>
    <dbReference type="NCBI Taxonomy" id="3141322"/>
    <lineage>
        <taxon>Bacteria</taxon>
        <taxon>Pseudomonadati</taxon>
        <taxon>Pseudomonadota</taxon>
        <taxon>Gammaproteobacteria</taxon>
        <taxon>Enterobacterales</taxon>
        <taxon>Erwiniaceae</taxon>
        <taxon>Pantoea</taxon>
    </lineage>
</organism>
<dbReference type="RefSeq" id="WP_350262803.1">
    <property type="nucleotide sequence ID" value="NZ_CP158295.1"/>
</dbReference>
<protein>
    <submittedName>
        <fullName evidence="1">Uncharacterized protein</fullName>
    </submittedName>
</protein>
<dbReference type="AlphaFoldDB" id="A0AAU7U430"/>